<evidence type="ECO:0000256" key="3">
    <source>
        <dbReference type="ARBA" id="ARBA00022618"/>
    </source>
</evidence>
<evidence type="ECO:0000313" key="9">
    <source>
        <dbReference type="EMBL" id="RFU42167.1"/>
    </source>
</evidence>
<feature type="domain" description="POTRA" evidence="8">
    <location>
        <begin position="20"/>
        <end position="88"/>
    </location>
</feature>
<evidence type="ECO:0000256" key="6">
    <source>
        <dbReference type="ARBA" id="ARBA00023136"/>
    </source>
</evidence>
<keyword evidence="5" id="KW-1133">Transmembrane helix</keyword>
<evidence type="ECO:0000259" key="8">
    <source>
        <dbReference type="PROSITE" id="PS51779"/>
    </source>
</evidence>
<dbReference type="Gene3D" id="3.10.20.310">
    <property type="entry name" value="membrane protein fhac"/>
    <property type="match status" value="1"/>
</dbReference>
<keyword evidence="3 9" id="KW-0132">Cell division</keyword>
<dbReference type="InterPro" id="IPR013685">
    <property type="entry name" value="POTRA_FtsQ_type"/>
</dbReference>
<dbReference type="Proteomes" id="UP000261811">
    <property type="component" value="Unassembled WGS sequence"/>
</dbReference>
<dbReference type="InterPro" id="IPR005548">
    <property type="entry name" value="Cell_div_FtsQ/DivIB_C"/>
</dbReference>
<dbReference type="GO" id="GO:0051301">
    <property type="term" value="P:cell division"/>
    <property type="evidence" value="ECO:0007669"/>
    <property type="project" value="UniProtKB-KW"/>
</dbReference>
<keyword evidence="10" id="KW-1185">Reference proteome</keyword>
<protein>
    <submittedName>
        <fullName evidence="9">Cell division protein FtsQ</fullName>
    </submittedName>
</protein>
<dbReference type="PROSITE" id="PS51779">
    <property type="entry name" value="POTRA"/>
    <property type="match status" value="1"/>
</dbReference>
<gene>
    <name evidence="9" type="ORF">DZF91_07985</name>
</gene>
<evidence type="ECO:0000313" key="10">
    <source>
        <dbReference type="Proteomes" id="UP000261811"/>
    </source>
</evidence>
<dbReference type="PANTHER" id="PTHR37820:SF1">
    <property type="entry name" value="CELL DIVISION PROTEIN FTSQ"/>
    <property type="match status" value="1"/>
</dbReference>
<name>A0A372JQ65_9ACTN</name>
<dbReference type="Pfam" id="PF03799">
    <property type="entry name" value="FtsQ_DivIB_C"/>
    <property type="match status" value="1"/>
</dbReference>
<accession>A0A372JQ65</accession>
<keyword evidence="2" id="KW-1003">Cell membrane</keyword>
<evidence type="ECO:0000256" key="1">
    <source>
        <dbReference type="ARBA" id="ARBA00004370"/>
    </source>
</evidence>
<comment type="subcellular location">
    <subcellularLocation>
        <location evidence="1">Membrane</location>
    </subcellularLocation>
</comment>
<evidence type="ECO:0000256" key="7">
    <source>
        <dbReference type="ARBA" id="ARBA00023306"/>
    </source>
</evidence>
<dbReference type="Pfam" id="PF08478">
    <property type="entry name" value="POTRA_1"/>
    <property type="match status" value="1"/>
</dbReference>
<dbReference type="AlphaFoldDB" id="A0A372JQ65"/>
<organism evidence="9 10">
    <name type="scientific">Actinomadura logoneensis</name>
    <dbReference type="NCBI Taxonomy" id="2293572"/>
    <lineage>
        <taxon>Bacteria</taxon>
        <taxon>Bacillati</taxon>
        <taxon>Actinomycetota</taxon>
        <taxon>Actinomycetes</taxon>
        <taxon>Streptosporangiales</taxon>
        <taxon>Thermomonosporaceae</taxon>
        <taxon>Actinomadura</taxon>
    </lineage>
</organism>
<dbReference type="GO" id="GO:0005886">
    <property type="term" value="C:plasma membrane"/>
    <property type="evidence" value="ECO:0007669"/>
    <property type="project" value="TreeGrafter"/>
</dbReference>
<keyword evidence="6" id="KW-0472">Membrane</keyword>
<comment type="caution">
    <text evidence="9">The sequence shown here is derived from an EMBL/GenBank/DDBJ whole genome shotgun (WGS) entry which is preliminary data.</text>
</comment>
<keyword evidence="7" id="KW-0131">Cell cycle</keyword>
<dbReference type="InterPro" id="IPR050487">
    <property type="entry name" value="FtsQ_DivIB"/>
</dbReference>
<dbReference type="OrthoDB" id="9790760at2"/>
<evidence type="ECO:0000256" key="2">
    <source>
        <dbReference type="ARBA" id="ARBA00022475"/>
    </source>
</evidence>
<evidence type="ECO:0000256" key="5">
    <source>
        <dbReference type="ARBA" id="ARBA00022989"/>
    </source>
</evidence>
<reference evidence="9 10" key="1">
    <citation type="submission" date="2018-08" db="EMBL/GenBank/DDBJ databases">
        <title>Actinomadura jelena sp. nov., a novel Actinomycete isolated from soil in Chad.</title>
        <authorList>
            <person name="Shi L."/>
        </authorList>
    </citation>
    <scope>NUCLEOTIDE SEQUENCE [LARGE SCALE GENOMIC DNA]</scope>
    <source>
        <strain evidence="9 10">NEAU-G17</strain>
    </source>
</reference>
<proteinExistence type="predicted"/>
<dbReference type="InterPro" id="IPR034746">
    <property type="entry name" value="POTRA"/>
</dbReference>
<sequence length="215" mass="22826">MLVVGLLAAAGWVLLGSKLLVVRHVEVAGNRLAPRDRIEAAAGISLGSPMARLDTGAVRDRVRRLREVASAKVERRWPGTVRIVVTERTPRAVVSRGGRYYRLDGSGITVADGTTRPAGLPLLVVAAPGPSDPSSLAALHVVGRLPASLRRRLAEVSAPSPEAVTLRLADGLTIVWGSDERTPEKLRLVEALRRSPAGRSANTIDVSSPEVVTTH</sequence>
<evidence type="ECO:0000256" key="4">
    <source>
        <dbReference type="ARBA" id="ARBA00022692"/>
    </source>
</evidence>
<dbReference type="EMBL" id="QURH01000151">
    <property type="protein sequence ID" value="RFU42167.1"/>
    <property type="molecule type" value="Genomic_DNA"/>
</dbReference>
<keyword evidence="4" id="KW-0812">Transmembrane</keyword>
<dbReference type="PANTHER" id="PTHR37820">
    <property type="entry name" value="CELL DIVISION PROTEIN DIVIB"/>
    <property type="match status" value="1"/>
</dbReference>